<keyword evidence="5" id="KW-0326">Glycosidase</keyword>
<dbReference type="EMBL" id="JAUCMV010000003">
    <property type="protein sequence ID" value="KAK0411850.1"/>
    <property type="molecule type" value="Genomic_DNA"/>
</dbReference>
<dbReference type="SUPFAM" id="SSF51445">
    <property type="entry name" value="(Trans)glycosidases"/>
    <property type="match status" value="1"/>
</dbReference>
<dbReference type="InterPro" id="IPR001360">
    <property type="entry name" value="Glyco_hydro_1"/>
</dbReference>
<dbReference type="Proteomes" id="UP001175271">
    <property type="component" value="Unassembled WGS sequence"/>
</dbReference>
<name>A0AA39HTL2_9BILA</name>
<evidence type="ECO:0000256" key="1">
    <source>
        <dbReference type="ARBA" id="ARBA00010838"/>
    </source>
</evidence>
<keyword evidence="7" id="KW-0472">Membrane</keyword>
<dbReference type="PANTHER" id="PTHR10353">
    <property type="entry name" value="GLYCOSYL HYDROLASE"/>
    <property type="match status" value="1"/>
</dbReference>
<reference evidence="8" key="1">
    <citation type="submission" date="2023-06" db="EMBL/GenBank/DDBJ databases">
        <title>Genomic analysis of the entomopathogenic nematode Steinernema hermaphroditum.</title>
        <authorList>
            <person name="Schwarz E.M."/>
            <person name="Heppert J.K."/>
            <person name="Baniya A."/>
            <person name="Schwartz H.T."/>
            <person name="Tan C.-H."/>
            <person name="Antoshechkin I."/>
            <person name="Sternberg P.W."/>
            <person name="Goodrich-Blair H."/>
            <person name="Dillman A.R."/>
        </authorList>
    </citation>
    <scope>NUCLEOTIDE SEQUENCE</scope>
    <source>
        <strain evidence="8">PS9179</strain>
        <tissue evidence="8">Whole animal</tissue>
    </source>
</reference>
<keyword evidence="9" id="KW-1185">Reference proteome</keyword>
<dbReference type="GO" id="GO:0008422">
    <property type="term" value="F:beta-glucosidase activity"/>
    <property type="evidence" value="ECO:0007669"/>
    <property type="project" value="TreeGrafter"/>
</dbReference>
<organism evidence="8 9">
    <name type="scientific">Steinernema hermaphroditum</name>
    <dbReference type="NCBI Taxonomy" id="289476"/>
    <lineage>
        <taxon>Eukaryota</taxon>
        <taxon>Metazoa</taxon>
        <taxon>Ecdysozoa</taxon>
        <taxon>Nematoda</taxon>
        <taxon>Chromadorea</taxon>
        <taxon>Rhabditida</taxon>
        <taxon>Tylenchina</taxon>
        <taxon>Panagrolaimomorpha</taxon>
        <taxon>Strongyloidoidea</taxon>
        <taxon>Steinernematidae</taxon>
        <taxon>Steinernema</taxon>
    </lineage>
</organism>
<evidence type="ECO:0000256" key="7">
    <source>
        <dbReference type="SAM" id="Phobius"/>
    </source>
</evidence>
<keyword evidence="4" id="KW-0325">Glycoprotein</keyword>
<dbReference type="PANTHER" id="PTHR10353:SF36">
    <property type="entry name" value="LP05116P"/>
    <property type="match status" value="1"/>
</dbReference>
<dbReference type="GO" id="GO:0005975">
    <property type="term" value="P:carbohydrate metabolic process"/>
    <property type="evidence" value="ECO:0007669"/>
    <property type="project" value="InterPro"/>
</dbReference>
<dbReference type="InterPro" id="IPR033132">
    <property type="entry name" value="GH_1_N_CS"/>
</dbReference>
<evidence type="ECO:0000313" key="9">
    <source>
        <dbReference type="Proteomes" id="UP001175271"/>
    </source>
</evidence>
<comment type="caution">
    <text evidence="8">The sequence shown here is derived from an EMBL/GenBank/DDBJ whole genome shotgun (WGS) entry which is preliminary data.</text>
</comment>
<dbReference type="PROSITE" id="PS00653">
    <property type="entry name" value="GLYCOSYL_HYDROL_F1_2"/>
    <property type="match status" value="1"/>
</dbReference>
<evidence type="ECO:0008006" key="10">
    <source>
        <dbReference type="Google" id="ProtNLM"/>
    </source>
</evidence>
<dbReference type="FunFam" id="3.20.20.80:FF:000013">
    <property type="entry name" value="lactase-phlorizin hydrolase"/>
    <property type="match status" value="1"/>
</dbReference>
<dbReference type="PRINTS" id="PR00131">
    <property type="entry name" value="GLHYDRLASE1"/>
</dbReference>
<dbReference type="AlphaFoldDB" id="A0AA39HTL2"/>
<evidence type="ECO:0000256" key="5">
    <source>
        <dbReference type="ARBA" id="ARBA00023295"/>
    </source>
</evidence>
<sequence>MFASFIGALSATAVDSDEESVIWSVMKSLVLFAVFVALLSATLLAAAPTKVQDEGVSKAPKTFPKDFEWATATSAYQVEGGIIGTGRGPSIWDRFLQTHPAPDNQTGDVACDTYHKYREDSVLLKQLGVKSYRFSISWPRIFPNGHTKKINSDGVAYYHNLLDALLEQGIKPVVTLYHWDLPLSLGDKGGWLNDASVEWFGDYARFCYQEYGSKVKQWITINEPHTQSHYGYCGQVAEHAPGGFQKNCEWTMYLAGHNLMLAHSRAATIYKKEFQKEQKGIVGLTMNAIWYEPNTPADADAADLAFQFQFGWFANTVYSPEGDYPAAMKCRMEELRKKEGRETSRLPKFTAAQVEELRNSADFIGVNYYIGVMASETNVNSSLPSPTMYSQWGRDVDVYMFYSPEWKKMSNSWIRYYPEGLHSVLKYIKRNFNNVPVYITENGVMGTPGEENEDVSRIFFIKGHLEAIHKAITEDGCNVKGYFFWSLFDNFEWHAGYTERFGMYHVDFTSPNRTRTPKASAAWYKNVIANNAIVD</sequence>
<evidence type="ECO:0000256" key="2">
    <source>
        <dbReference type="ARBA" id="ARBA00011738"/>
    </source>
</evidence>
<evidence type="ECO:0000256" key="6">
    <source>
        <dbReference type="RuleBase" id="RU003690"/>
    </source>
</evidence>
<feature type="transmembrane region" description="Helical" evidence="7">
    <location>
        <begin position="29"/>
        <end position="47"/>
    </location>
</feature>
<evidence type="ECO:0000256" key="4">
    <source>
        <dbReference type="ARBA" id="ARBA00023180"/>
    </source>
</evidence>
<evidence type="ECO:0000256" key="3">
    <source>
        <dbReference type="ARBA" id="ARBA00022801"/>
    </source>
</evidence>
<dbReference type="Pfam" id="PF00232">
    <property type="entry name" value="Glyco_hydro_1"/>
    <property type="match status" value="1"/>
</dbReference>
<gene>
    <name evidence="8" type="ORF">QR680_005878</name>
</gene>
<protein>
    <recommendedName>
        <fullName evidence="10">Beta-glucosidase</fullName>
    </recommendedName>
</protein>
<dbReference type="Gene3D" id="3.20.20.80">
    <property type="entry name" value="Glycosidases"/>
    <property type="match status" value="1"/>
</dbReference>
<keyword evidence="7" id="KW-1133">Transmembrane helix</keyword>
<comment type="subunit">
    <text evidence="2">Homodimer.</text>
</comment>
<keyword evidence="7" id="KW-0812">Transmembrane</keyword>
<comment type="similarity">
    <text evidence="1 6">Belongs to the glycosyl hydrolase 1 family.</text>
</comment>
<proteinExistence type="inferred from homology"/>
<evidence type="ECO:0000313" key="8">
    <source>
        <dbReference type="EMBL" id="KAK0411850.1"/>
    </source>
</evidence>
<dbReference type="InterPro" id="IPR017853">
    <property type="entry name" value="GH"/>
</dbReference>
<accession>A0AA39HTL2</accession>
<keyword evidence="3" id="KW-0378">Hydrolase</keyword>